<evidence type="ECO:0000313" key="4">
    <source>
        <dbReference type="EMBL" id="MDX2292841.1"/>
    </source>
</evidence>
<evidence type="ECO:0000259" key="3">
    <source>
        <dbReference type="Pfam" id="PF00188"/>
    </source>
</evidence>
<name>A0ABU4K502_9ACTN</name>
<feature type="domain" description="SCP" evidence="3">
    <location>
        <begin position="153"/>
        <end position="268"/>
    </location>
</feature>
<evidence type="ECO:0000256" key="2">
    <source>
        <dbReference type="SAM" id="Phobius"/>
    </source>
</evidence>
<accession>A0ABU4K502</accession>
<dbReference type="CDD" id="cd05379">
    <property type="entry name" value="CAP_bacterial"/>
    <property type="match status" value="1"/>
</dbReference>
<feature type="compositionally biased region" description="Pro residues" evidence="1">
    <location>
        <begin position="76"/>
        <end position="100"/>
    </location>
</feature>
<reference evidence="4 5" key="1">
    <citation type="submission" date="2023-10" db="EMBL/GenBank/DDBJ databases">
        <authorList>
            <person name="Wang X.X."/>
        </authorList>
    </citation>
    <scope>NUCLEOTIDE SEQUENCE [LARGE SCALE GENOMIC DNA]</scope>
    <source>
        <strain evidence="4 5">NBRC 12816</strain>
    </source>
</reference>
<dbReference type="RefSeq" id="WP_319009310.1">
    <property type="nucleotide sequence ID" value="NZ_JAWJZF010000344.1"/>
</dbReference>
<keyword evidence="2" id="KW-0472">Membrane</keyword>
<gene>
    <name evidence="4" type="ORF">R2363_11725</name>
</gene>
<dbReference type="PANTHER" id="PTHR31157">
    <property type="entry name" value="SCP DOMAIN-CONTAINING PROTEIN"/>
    <property type="match status" value="1"/>
</dbReference>
<dbReference type="PANTHER" id="PTHR31157:SF1">
    <property type="entry name" value="SCP DOMAIN-CONTAINING PROTEIN"/>
    <property type="match status" value="1"/>
</dbReference>
<evidence type="ECO:0000256" key="1">
    <source>
        <dbReference type="SAM" id="MobiDB-lite"/>
    </source>
</evidence>
<feature type="region of interest" description="Disordered" evidence="1">
    <location>
        <begin position="1"/>
        <end position="45"/>
    </location>
</feature>
<dbReference type="EMBL" id="JAWJZF010000344">
    <property type="protein sequence ID" value="MDX2292841.1"/>
    <property type="molecule type" value="Genomic_DNA"/>
</dbReference>
<feature type="transmembrane region" description="Helical" evidence="2">
    <location>
        <begin position="48"/>
        <end position="71"/>
    </location>
</feature>
<dbReference type="Proteomes" id="UP001278571">
    <property type="component" value="Unassembled WGS sequence"/>
</dbReference>
<feature type="region of interest" description="Disordered" evidence="1">
    <location>
        <begin position="76"/>
        <end position="128"/>
    </location>
</feature>
<feature type="compositionally biased region" description="Basic and acidic residues" evidence="1">
    <location>
        <begin position="10"/>
        <end position="25"/>
    </location>
</feature>
<dbReference type="Pfam" id="PF00188">
    <property type="entry name" value="CAP"/>
    <property type="match status" value="1"/>
</dbReference>
<dbReference type="InterPro" id="IPR014044">
    <property type="entry name" value="CAP_dom"/>
</dbReference>
<dbReference type="Gene3D" id="3.40.33.10">
    <property type="entry name" value="CAP"/>
    <property type="match status" value="1"/>
</dbReference>
<dbReference type="SUPFAM" id="SSF55797">
    <property type="entry name" value="PR-1-like"/>
    <property type="match status" value="1"/>
</dbReference>
<organism evidence="4 5">
    <name type="scientific">Streptomyces roseolus</name>
    <dbReference type="NCBI Taxonomy" id="67358"/>
    <lineage>
        <taxon>Bacteria</taxon>
        <taxon>Bacillati</taxon>
        <taxon>Actinomycetota</taxon>
        <taxon>Actinomycetes</taxon>
        <taxon>Kitasatosporales</taxon>
        <taxon>Streptomycetaceae</taxon>
        <taxon>Streptomyces</taxon>
    </lineage>
</organism>
<proteinExistence type="predicted"/>
<keyword evidence="5" id="KW-1185">Reference proteome</keyword>
<sequence>MRYDGPGPHHGPDPSDPDGRARGRDAAAAGRHRRGGPVRRRPLPRPGFSAAVLAAGTTAAAVTILLGLYAATPPSAPVPRAATPPSPHPPTPAPRHPAPTSPQALAGARQTPAAPRADGAGGAADGLAPQTGAALAAPVKAPSRTDRYVQDVLALVDAERDRAGCGPLRTEARLAKAAQGHADDMAARDYYAHASPEGRDGGDRISAAGYHWSAWGENIHKGPKTPRRAMDDWMDSPAHRANILNCAFRDIGVGVALTADGPWWVQDFGTRG</sequence>
<dbReference type="InterPro" id="IPR035940">
    <property type="entry name" value="CAP_sf"/>
</dbReference>
<evidence type="ECO:0000313" key="5">
    <source>
        <dbReference type="Proteomes" id="UP001278571"/>
    </source>
</evidence>
<keyword evidence="2" id="KW-1133">Transmembrane helix</keyword>
<protein>
    <submittedName>
        <fullName evidence="4">CAP domain-containing protein</fullName>
    </submittedName>
</protein>
<feature type="compositionally biased region" description="Basic residues" evidence="1">
    <location>
        <begin position="30"/>
        <end position="43"/>
    </location>
</feature>
<keyword evidence="2" id="KW-0812">Transmembrane</keyword>
<comment type="caution">
    <text evidence="4">The sequence shown here is derived from an EMBL/GenBank/DDBJ whole genome shotgun (WGS) entry which is preliminary data.</text>
</comment>